<feature type="domain" description="DUF4637" evidence="2">
    <location>
        <begin position="81"/>
        <end position="116"/>
    </location>
</feature>
<evidence type="ECO:0000313" key="3">
    <source>
        <dbReference type="EMBL" id="CAH2246599.1"/>
    </source>
</evidence>
<feature type="compositionally biased region" description="Basic and acidic residues" evidence="1">
    <location>
        <begin position="1"/>
        <end position="14"/>
    </location>
</feature>
<evidence type="ECO:0000256" key="1">
    <source>
        <dbReference type="SAM" id="MobiDB-lite"/>
    </source>
</evidence>
<dbReference type="AlphaFoldDB" id="A0AAD1RB37"/>
<keyword evidence="4" id="KW-1185">Reference proteome</keyword>
<sequence>MSWHKKSLEKDKEAAFTGEKGTRNKKQRIIRKKISSLALLCGSLKTQNLKKQIPEEKTKPPRRIGPKEPKTTHEESCCGRMEHPRTMCPKCEIVSCRKCDTLHAHSLFVAHSLLDHYDV</sequence>
<evidence type="ECO:0000313" key="4">
    <source>
        <dbReference type="Proteomes" id="UP001295444"/>
    </source>
</evidence>
<evidence type="ECO:0000259" key="2">
    <source>
        <dbReference type="Pfam" id="PF15470"/>
    </source>
</evidence>
<dbReference type="Proteomes" id="UP001295444">
    <property type="component" value="Chromosome 02"/>
</dbReference>
<feature type="compositionally biased region" description="Basic and acidic residues" evidence="1">
    <location>
        <begin position="52"/>
        <end position="78"/>
    </location>
</feature>
<accession>A0AAD1RB37</accession>
<feature type="region of interest" description="Disordered" evidence="1">
    <location>
        <begin position="50"/>
        <end position="78"/>
    </location>
</feature>
<dbReference type="Pfam" id="PF15470">
    <property type="entry name" value="DUF4637"/>
    <property type="match status" value="1"/>
</dbReference>
<protein>
    <recommendedName>
        <fullName evidence="2">DUF4637 domain-containing protein</fullName>
    </recommendedName>
</protein>
<dbReference type="EMBL" id="OW240913">
    <property type="protein sequence ID" value="CAH2246599.1"/>
    <property type="molecule type" value="Genomic_DNA"/>
</dbReference>
<feature type="region of interest" description="Disordered" evidence="1">
    <location>
        <begin position="1"/>
        <end position="28"/>
    </location>
</feature>
<proteinExistence type="predicted"/>
<gene>
    <name evidence="3" type="ORF">PECUL_23A058438</name>
</gene>
<organism evidence="3 4">
    <name type="scientific">Pelobates cultripes</name>
    <name type="common">Western spadefoot toad</name>
    <dbReference type="NCBI Taxonomy" id="61616"/>
    <lineage>
        <taxon>Eukaryota</taxon>
        <taxon>Metazoa</taxon>
        <taxon>Chordata</taxon>
        <taxon>Craniata</taxon>
        <taxon>Vertebrata</taxon>
        <taxon>Euteleostomi</taxon>
        <taxon>Amphibia</taxon>
        <taxon>Batrachia</taxon>
        <taxon>Anura</taxon>
        <taxon>Pelobatoidea</taxon>
        <taxon>Pelobatidae</taxon>
        <taxon>Pelobates</taxon>
    </lineage>
</organism>
<name>A0AAD1RB37_PELCU</name>
<dbReference type="InterPro" id="IPR029174">
    <property type="entry name" value="DUF4637"/>
</dbReference>
<reference evidence="3" key="1">
    <citation type="submission" date="2022-03" db="EMBL/GenBank/DDBJ databases">
        <authorList>
            <person name="Alioto T."/>
            <person name="Alioto T."/>
            <person name="Gomez Garrido J."/>
        </authorList>
    </citation>
    <scope>NUCLEOTIDE SEQUENCE</scope>
</reference>